<name>A0A0G1XTP9_9BACT</name>
<protein>
    <recommendedName>
        <fullName evidence="3">DUF1684 domain-containing protein</fullName>
    </recommendedName>
</protein>
<dbReference type="Proteomes" id="UP000034119">
    <property type="component" value="Unassembled WGS sequence"/>
</dbReference>
<dbReference type="EMBL" id="LCPW01000005">
    <property type="protein sequence ID" value="KKW05967.1"/>
    <property type="molecule type" value="Genomic_DNA"/>
</dbReference>
<gene>
    <name evidence="1" type="ORF">UY40_C0005G0025</name>
</gene>
<dbReference type="AlphaFoldDB" id="A0A0G1XTP9"/>
<dbReference type="Gene3D" id="6.10.250.1680">
    <property type="match status" value="1"/>
</dbReference>
<dbReference type="InterPro" id="IPR012467">
    <property type="entry name" value="DUF1684"/>
</dbReference>
<organism evidence="1 2">
    <name type="scientific">candidate division CPR1 bacterium GW2011_GWC1_49_13</name>
    <dbReference type="NCBI Taxonomy" id="1618342"/>
    <lineage>
        <taxon>Bacteria</taxon>
        <taxon>candidate division CPR1</taxon>
    </lineage>
</organism>
<dbReference type="PATRIC" id="fig|1618342.3.peg.227"/>
<proteinExistence type="predicted"/>
<sequence length="167" mass="19138">MAENLAEFRKRKDEFFKTGHESPIPTEELSTFAGLKYFEKNLSLRFEIPLEKVPPQALEFETSTGEKRTYQKVGKLKFEVGGQPAELALYQSDSGSYFLPFRDTTSGKETYGAGRYLEVEEKEGKFVLDFNFAYNPYCAYSPNFSCPLPPLENWLKVAIEAGEKNYH</sequence>
<accession>A0A0G1XTP9</accession>
<evidence type="ECO:0000313" key="2">
    <source>
        <dbReference type="Proteomes" id="UP000034119"/>
    </source>
</evidence>
<dbReference type="PANTHER" id="PTHR41913">
    <property type="entry name" value="DUF1684 DOMAIN-CONTAINING PROTEIN"/>
    <property type="match status" value="1"/>
</dbReference>
<comment type="caution">
    <text evidence="1">The sequence shown here is derived from an EMBL/GenBank/DDBJ whole genome shotgun (WGS) entry which is preliminary data.</text>
</comment>
<dbReference type="STRING" id="1618342.UY40_C0005G0025"/>
<reference evidence="1 2" key="1">
    <citation type="journal article" date="2015" name="Nature">
        <title>rRNA introns, odd ribosomes, and small enigmatic genomes across a large radiation of phyla.</title>
        <authorList>
            <person name="Brown C.T."/>
            <person name="Hug L.A."/>
            <person name="Thomas B.C."/>
            <person name="Sharon I."/>
            <person name="Castelle C.J."/>
            <person name="Singh A."/>
            <person name="Wilkins M.J."/>
            <person name="Williams K.H."/>
            <person name="Banfield J.F."/>
        </authorList>
    </citation>
    <scope>NUCLEOTIDE SEQUENCE [LARGE SCALE GENOMIC DNA]</scope>
</reference>
<dbReference type="Pfam" id="PF07920">
    <property type="entry name" value="DUF1684"/>
    <property type="match status" value="1"/>
</dbReference>
<evidence type="ECO:0008006" key="3">
    <source>
        <dbReference type="Google" id="ProtNLM"/>
    </source>
</evidence>
<evidence type="ECO:0000313" key="1">
    <source>
        <dbReference type="EMBL" id="KKW05967.1"/>
    </source>
</evidence>
<dbReference type="PANTHER" id="PTHR41913:SF1">
    <property type="entry name" value="DUF1684 DOMAIN-CONTAINING PROTEIN"/>
    <property type="match status" value="1"/>
</dbReference>